<evidence type="ECO:0000313" key="2">
    <source>
        <dbReference type="Proteomes" id="UP000615455"/>
    </source>
</evidence>
<evidence type="ECO:0000313" key="1">
    <source>
        <dbReference type="EMBL" id="GGI44793.1"/>
    </source>
</evidence>
<keyword evidence="2" id="KW-1185">Reference proteome</keyword>
<accession>A0ABQ2BTP9</accession>
<dbReference type="Proteomes" id="UP000615455">
    <property type="component" value="Unassembled WGS sequence"/>
</dbReference>
<evidence type="ECO:0008006" key="3">
    <source>
        <dbReference type="Google" id="ProtNLM"/>
    </source>
</evidence>
<gene>
    <name evidence="1" type="ORF">GCM10008018_08870</name>
</gene>
<comment type="caution">
    <text evidence="1">The sequence shown here is derived from an EMBL/GenBank/DDBJ whole genome shotgun (WGS) entry which is preliminary data.</text>
</comment>
<dbReference type="EMBL" id="BMHE01000003">
    <property type="protein sequence ID" value="GGI44793.1"/>
    <property type="molecule type" value="Genomic_DNA"/>
</dbReference>
<sequence length="126" mass="14292">MNPVHSEIDIHTKEQELKEIFRNCSDITFRQVQIDGEIVIMMVYIDGLVNTDILDNALLKLSFEGVPEGLGNVETSGEALMQQILAVMETQVTLFLPNYRVSINGLFKNRVLSIRFADLKKALRKP</sequence>
<reference evidence="2" key="1">
    <citation type="journal article" date="2019" name="Int. J. Syst. Evol. Microbiol.">
        <title>The Global Catalogue of Microorganisms (GCM) 10K type strain sequencing project: providing services to taxonomists for standard genome sequencing and annotation.</title>
        <authorList>
            <consortium name="The Broad Institute Genomics Platform"/>
            <consortium name="The Broad Institute Genome Sequencing Center for Infectious Disease"/>
            <person name="Wu L."/>
            <person name="Ma J."/>
        </authorList>
    </citation>
    <scope>NUCLEOTIDE SEQUENCE [LARGE SCALE GENOMIC DNA]</scope>
    <source>
        <strain evidence="2">CGMCC 1.15043</strain>
    </source>
</reference>
<proteinExistence type="predicted"/>
<dbReference type="RefSeq" id="WP_189008157.1">
    <property type="nucleotide sequence ID" value="NZ_BMHE01000003.1"/>
</dbReference>
<organism evidence="1 2">
    <name type="scientific">Paenibacillus marchantiophytorum</name>
    <dbReference type="NCBI Taxonomy" id="1619310"/>
    <lineage>
        <taxon>Bacteria</taxon>
        <taxon>Bacillati</taxon>
        <taxon>Bacillota</taxon>
        <taxon>Bacilli</taxon>
        <taxon>Bacillales</taxon>
        <taxon>Paenibacillaceae</taxon>
        <taxon>Paenibacillus</taxon>
    </lineage>
</organism>
<name>A0ABQ2BTP9_9BACL</name>
<protein>
    <recommendedName>
        <fullName evidence="3">SCP2 domain-containing protein</fullName>
    </recommendedName>
</protein>